<proteinExistence type="predicted"/>
<keyword evidence="3" id="KW-1185">Reference proteome</keyword>
<evidence type="ECO:0000313" key="3">
    <source>
        <dbReference type="Proteomes" id="UP000593892"/>
    </source>
</evidence>
<dbReference type="AlphaFoldDB" id="A0A7S7NUJ1"/>
<dbReference type="EMBL" id="CP063849">
    <property type="protein sequence ID" value="QOY89981.1"/>
    <property type="molecule type" value="Genomic_DNA"/>
</dbReference>
<dbReference type="Proteomes" id="UP000593892">
    <property type="component" value="Chromosome"/>
</dbReference>
<feature type="transmembrane region" description="Helical" evidence="1">
    <location>
        <begin position="121"/>
        <end position="141"/>
    </location>
</feature>
<feature type="transmembrane region" description="Helical" evidence="1">
    <location>
        <begin position="147"/>
        <end position="166"/>
    </location>
</feature>
<gene>
    <name evidence="2" type="ORF">IRI77_08500</name>
</gene>
<keyword evidence="1" id="KW-0812">Transmembrane</keyword>
<reference evidence="2 3" key="1">
    <citation type="submission" date="2020-10" db="EMBL/GenBank/DDBJ databases">
        <title>Complete genome sequence of Paludibaculum fermentans P105T, a facultatively anaerobic acidobacterium capable of dissimilatory Fe(III) reduction.</title>
        <authorList>
            <person name="Dedysh S.N."/>
            <person name="Beletsky A.V."/>
            <person name="Kulichevskaya I.S."/>
            <person name="Mardanov A.V."/>
            <person name="Ravin N.V."/>
        </authorList>
    </citation>
    <scope>NUCLEOTIDE SEQUENCE [LARGE SCALE GENOMIC DNA]</scope>
    <source>
        <strain evidence="2 3">P105</strain>
    </source>
</reference>
<evidence type="ECO:0000256" key="1">
    <source>
        <dbReference type="SAM" id="Phobius"/>
    </source>
</evidence>
<feature type="transmembrane region" description="Helical" evidence="1">
    <location>
        <begin position="386"/>
        <end position="405"/>
    </location>
</feature>
<feature type="transmembrane region" description="Helical" evidence="1">
    <location>
        <begin position="41"/>
        <end position="63"/>
    </location>
</feature>
<protein>
    <submittedName>
        <fullName evidence="2">Uncharacterized protein</fullName>
    </submittedName>
</protein>
<name>A0A7S7NUJ1_PALFE</name>
<keyword evidence="1" id="KW-0472">Membrane</keyword>
<organism evidence="2 3">
    <name type="scientific">Paludibaculum fermentans</name>
    <dbReference type="NCBI Taxonomy" id="1473598"/>
    <lineage>
        <taxon>Bacteria</taxon>
        <taxon>Pseudomonadati</taxon>
        <taxon>Acidobacteriota</taxon>
        <taxon>Terriglobia</taxon>
        <taxon>Bryobacterales</taxon>
        <taxon>Bryobacteraceae</taxon>
        <taxon>Paludibaculum</taxon>
    </lineage>
</organism>
<feature type="transmembrane region" description="Helical" evidence="1">
    <location>
        <begin position="208"/>
        <end position="231"/>
    </location>
</feature>
<evidence type="ECO:0000313" key="2">
    <source>
        <dbReference type="EMBL" id="QOY89981.1"/>
    </source>
</evidence>
<accession>A0A7S7NUJ1</accession>
<dbReference type="RefSeq" id="WP_194451644.1">
    <property type="nucleotide sequence ID" value="NZ_CP063849.1"/>
</dbReference>
<sequence>MATSSNPMAGQSAALPVPGTGIGAMEKGGLARWLWPSLFDLLFVSLPFWFFGLADGGTGLLLFDGDTGWHIRTGDWILQHRQFVSGDIFSFTKPGQAWFAWEWLSDILFSLMHSAAGMKGVLLFGILCSALFCGLIFRHMVWRGANVFIALPLALMGFGSATVHLLARPHLWTLLLVAGCSWLIQADLKKPTKWIWALVPVTAVWTNLHGGWLALISILGLVAVGTALEAWFGTAQWATVKRYLLLAAACVGASLLNPYGWRLHAHMAEYLSVGWIKDMVSEFQSPSFRSENMSQFELIMLASLVGAGWALRRKQFVGPLLILFWAHSSLVSARHIPIFVALALPFLADEIQGAWMAWTSGAGKKSTLGILQGLAREAQPGLQRTSVWAVIPFILIALPILPIPWPTDFPSFRFPTKMAARHADLLKTSRVATEDQWADYLIYKFYPQQKVFFDGRSDFYGEALTKEYAQMMAGEYRWRDVMRKYGFTAALLKVKSPLATVLKESGEWQVVEDDGKAIVFRRRAAEGVGEARARIENTDAGANENP</sequence>
<dbReference type="KEGG" id="pfer:IRI77_08500"/>
<keyword evidence="1" id="KW-1133">Transmembrane helix</keyword>